<feature type="non-terminal residue" evidence="2">
    <location>
        <position position="73"/>
    </location>
</feature>
<organism evidence="2 3">
    <name type="scientific">Olea europaea subsp. europaea</name>
    <dbReference type="NCBI Taxonomy" id="158383"/>
    <lineage>
        <taxon>Eukaryota</taxon>
        <taxon>Viridiplantae</taxon>
        <taxon>Streptophyta</taxon>
        <taxon>Embryophyta</taxon>
        <taxon>Tracheophyta</taxon>
        <taxon>Spermatophyta</taxon>
        <taxon>Magnoliopsida</taxon>
        <taxon>eudicotyledons</taxon>
        <taxon>Gunneridae</taxon>
        <taxon>Pentapetalae</taxon>
        <taxon>asterids</taxon>
        <taxon>lamiids</taxon>
        <taxon>Lamiales</taxon>
        <taxon>Oleaceae</taxon>
        <taxon>Oleeae</taxon>
        <taxon>Olea</taxon>
    </lineage>
</organism>
<gene>
    <name evidence="2" type="ORF">OLEA9_A104342</name>
</gene>
<reference evidence="2 3" key="1">
    <citation type="submission" date="2019-12" db="EMBL/GenBank/DDBJ databases">
        <authorList>
            <person name="Alioto T."/>
            <person name="Alioto T."/>
            <person name="Gomez Garrido J."/>
        </authorList>
    </citation>
    <scope>NUCLEOTIDE SEQUENCE [LARGE SCALE GENOMIC DNA]</scope>
</reference>
<sequence length="73" mass="7920">MVKLKLSSKILRWTSPGAKLSSSLQLSSSSARPTTQSSGTTAKRWVHDEHMLVGGHVAYLVKFLGNIAVDQPK</sequence>
<dbReference type="EMBL" id="CACTIH010005394">
    <property type="protein sequence ID" value="CAA2991219.1"/>
    <property type="molecule type" value="Genomic_DNA"/>
</dbReference>
<proteinExistence type="predicted"/>
<name>A0A8S0SH91_OLEEU</name>
<dbReference type="AlphaFoldDB" id="A0A8S0SH91"/>
<keyword evidence="3" id="KW-1185">Reference proteome</keyword>
<dbReference type="OrthoDB" id="10057585at2759"/>
<evidence type="ECO:0000313" key="3">
    <source>
        <dbReference type="Proteomes" id="UP000594638"/>
    </source>
</evidence>
<dbReference type="SUPFAM" id="SSF50729">
    <property type="entry name" value="PH domain-like"/>
    <property type="match status" value="1"/>
</dbReference>
<dbReference type="Proteomes" id="UP000594638">
    <property type="component" value="Unassembled WGS sequence"/>
</dbReference>
<dbReference type="Gramene" id="OE9A104342T1">
    <property type="protein sequence ID" value="OE9A104342C1"/>
    <property type="gene ID" value="OE9A104342"/>
</dbReference>
<protein>
    <submittedName>
        <fullName evidence="2">Uncharacterized protein</fullName>
    </submittedName>
</protein>
<feature type="compositionally biased region" description="Low complexity" evidence="1">
    <location>
        <begin position="24"/>
        <end position="38"/>
    </location>
</feature>
<evidence type="ECO:0000256" key="1">
    <source>
        <dbReference type="SAM" id="MobiDB-lite"/>
    </source>
</evidence>
<accession>A0A8S0SH91</accession>
<feature type="region of interest" description="Disordered" evidence="1">
    <location>
        <begin position="24"/>
        <end position="43"/>
    </location>
</feature>
<evidence type="ECO:0000313" key="2">
    <source>
        <dbReference type="EMBL" id="CAA2991219.1"/>
    </source>
</evidence>
<comment type="caution">
    <text evidence="2">The sequence shown here is derived from an EMBL/GenBank/DDBJ whole genome shotgun (WGS) entry which is preliminary data.</text>
</comment>